<keyword evidence="3" id="KW-0560">Oxidoreductase</keyword>
<dbReference type="EMBL" id="QSON01000002">
    <property type="protein sequence ID" value="RGJ06568.1"/>
    <property type="molecule type" value="Genomic_DNA"/>
</dbReference>
<dbReference type="PANTHER" id="PTHR43827">
    <property type="entry name" value="2,5-DIKETO-D-GLUCONIC ACID REDUCTASE"/>
    <property type="match status" value="1"/>
</dbReference>
<dbReference type="PANTHER" id="PTHR43827:SF3">
    <property type="entry name" value="NADP-DEPENDENT OXIDOREDUCTASE DOMAIN-CONTAINING PROTEIN"/>
    <property type="match status" value="1"/>
</dbReference>
<evidence type="ECO:0000256" key="3">
    <source>
        <dbReference type="ARBA" id="ARBA00023002"/>
    </source>
</evidence>
<feature type="compositionally biased region" description="Basic and acidic residues" evidence="4">
    <location>
        <begin position="269"/>
        <end position="286"/>
    </location>
</feature>
<dbReference type="Pfam" id="PF00248">
    <property type="entry name" value="Aldo_ket_red"/>
    <property type="match status" value="2"/>
</dbReference>
<dbReference type="AlphaFoldDB" id="A0A374PD82"/>
<organism evidence="6 7">
    <name type="scientific">Hungatella hathewayi</name>
    <dbReference type="NCBI Taxonomy" id="154046"/>
    <lineage>
        <taxon>Bacteria</taxon>
        <taxon>Bacillati</taxon>
        <taxon>Bacillota</taxon>
        <taxon>Clostridia</taxon>
        <taxon>Lachnospirales</taxon>
        <taxon>Lachnospiraceae</taxon>
        <taxon>Hungatella</taxon>
    </lineage>
</organism>
<proteinExistence type="inferred from homology"/>
<dbReference type="PRINTS" id="PR00069">
    <property type="entry name" value="ALDKETRDTASE"/>
</dbReference>
<dbReference type="InterPro" id="IPR023210">
    <property type="entry name" value="NADP_OxRdtase_dom"/>
</dbReference>
<feature type="region of interest" description="Disordered" evidence="4">
    <location>
        <begin position="266"/>
        <end position="286"/>
    </location>
</feature>
<dbReference type="InterPro" id="IPR020471">
    <property type="entry name" value="AKR"/>
</dbReference>
<reference evidence="6 7" key="1">
    <citation type="submission" date="2018-08" db="EMBL/GenBank/DDBJ databases">
        <title>A genome reference for cultivated species of the human gut microbiota.</title>
        <authorList>
            <person name="Zou Y."/>
            <person name="Xue W."/>
            <person name="Luo G."/>
        </authorList>
    </citation>
    <scope>NUCLEOTIDE SEQUENCE [LARGE SCALE GENOMIC DNA]</scope>
    <source>
        <strain evidence="6 7">TM09-12</strain>
    </source>
</reference>
<dbReference type="Gene3D" id="3.20.20.100">
    <property type="entry name" value="NADP-dependent oxidoreductase domain"/>
    <property type="match status" value="1"/>
</dbReference>
<evidence type="ECO:0000256" key="4">
    <source>
        <dbReference type="SAM" id="MobiDB-lite"/>
    </source>
</evidence>
<accession>A0A374PD82</accession>
<gene>
    <name evidence="6" type="ORF">DXD79_04530</name>
</gene>
<name>A0A374PD82_9FIRM</name>
<dbReference type="Proteomes" id="UP000263014">
    <property type="component" value="Unassembled WGS sequence"/>
</dbReference>
<dbReference type="RefSeq" id="WP_117632815.1">
    <property type="nucleotide sequence ID" value="NZ_QSON01000002.1"/>
</dbReference>
<comment type="similarity">
    <text evidence="1">Belongs to the aldo/keto reductase family.</text>
</comment>
<protein>
    <submittedName>
        <fullName evidence="6">Aldo/keto reductase</fullName>
    </submittedName>
</protein>
<evidence type="ECO:0000259" key="5">
    <source>
        <dbReference type="Pfam" id="PF00248"/>
    </source>
</evidence>
<comment type="caution">
    <text evidence="6">The sequence shown here is derived from an EMBL/GenBank/DDBJ whole genome shotgun (WGS) entry which is preliminary data.</text>
</comment>
<keyword evidence="2" id="KW-0521">NADP</keyword>
<feature type="domain" description="NADP-dependent oxidoreductase" evidence="5">
    <location>
        <begin position="270"/>
        <end position="357"/>
    </location>
</feature>
<evidence type="ECO:0000256" key="1">
    <source>
        <dbReference type="ARBA" id="ARBA00007905"/>
    </source>
</evidence>
<evidence type="ECO:0000313" key="7">
    <source>
        <dbReference type="Proteomes" id="UP000263014"/>
    </source>
</evidence>
<evidence type="ECO:0000256" key="2">
    <source>
        <dbReference type="ARBA" id="ARBA00022857"/>
    </source>
</evidence>
<dbReference type="GO" id="GO:0016616">
    <property type="term" value="F:oxidoreductase activity, acting on the CH-OH group of donors, NAD or NADP as acceptor"/>
    <property type="evidence" value="ECO:0007669"/>
    <property type="project" value="UniProtKB-ARBA"/>
</dbReference>
<dbReference type="InterPro" id="IPR036812">
    <property type="entry name" value="NAD(P)_OxRdtase_dom_sf"/>
</dbReference>
<feature type="domain" description="NADP-dependent oxidoreductase" evidence="5">
    <location>
        <begin position="38"/>
        <end position="201"/>
    </location>
</feature>
<dbReference type="SUPFAM" id="SSF51430">
    <property type="entry name" value="NAD(P)-linked oxidoreductase"/>
    <property type="match status" value="1"/>
</dbReference>
<sequence>MSNINFNSTVSLRNGLKMPVMGYSTEKHSENLKSQMDFFGEAIDLGFRYFSTSYMDRCIIPLKKAIERSGIDRDEFFVSCSVPRRTNANIAAYADEIAYDFGGPIDLLTMSWPYFMTMDLVWNGDPDLPKNANGFRISMQDLGTDLTRAIGVCNFDIHHLEELKKSTNFKILPFTDENQFHPLYTCETLREYCRQNGIVFIQGTEINELVKVQNATYATDVGKNGELWEVDERHRKANQMGIEMNRNGLRAYYEACHPEQLIYTSTHSRNSEKSSVDPFDRNNNPREEEDFYKHAAPIVEIGKKYEKDARQVINRWVLQHGAVVLVKGIFRTEMEHAKDVFDFELTEEEMCKIDSFNMNKRFGYNPDFQDF</sequence>
<evidence type="ECO:0000313" key="6">
    <source>
        <dbReference type="EMBL" id="RGJ06568.1"/>
    </source>
</evidence>